<dbReference type="RefSeq" id="XP_064663872.1">
    <property type="nucleotide sequence ID" value="XM_064797638.1"/>
</dbReference>
<evidence type="ECO:0000256" key="1">
    <source>
        <dbReference type="ARBA" id="ARBA00008569"/>
    </source>
</evidence>
<dbReference type="GeneID" id="89921722"/>
<dbReference type="Proteomes" id="UP001337655">
    <property type="component" value="Unassembled WGS sequence"/>
</dbReference>
<keyword evidence="3" id="KW-0489">Methyltransferase</keyword>
<protein>
    <recommendedName>
        <fullName evidence="2">tRNA(Phe) 7-[(3-amino-3-carboxypropyl)-4-demethylwyosine(37)-N(4)]-methyltransferase</fullName>
        <ecNumber evidence="2">2.1.1.282</ecNumber>
    </recommendedName>
    <alternativeName>
        <fullName evidence="7">tRNA(Phe) 7-((3-amino-3-carboxypropyl)-4-demethylwyosine(37)-N(4))-methyltransferase</fullName>
    </alternativeName>
</protein>
<feature type="region of interest" description="Disordered" evidence="9">
    <location>
        <begin position="274"/>
        <end position="343"/>
    </location>
</feature>
<keyword evidence="6" id="KW-0819">tRNA processing</keyword>
<evidence type="ECO:0000256" key="9">
    <source>
        <dbReference type="SAM" id="MobiDB-lite"/>
    </source>
</evidence>
<keyword evidence="5" id="KW-0949">S-adenosyl-L-methionine</keyword>
<proteinExistence type="inferred from homology"/>
<comment type="catalytic activity">
    <reaction evidence="8">
        <text>4-demethyl-7-[(3S)-3-amino-3-carboxypropyl]wyosine(37) in tRNA(Phe) + S-adenosyl-L-methionine = 7-[(3S)-3-amino-3-carboxypropyl]wyosine(37) in tRNA(Phe) + S-adenosyl-L-homocysteine + H(+)</text>
        <dbReference type="Rhea" id="RHEA:36635"/>
        <dbReference type="Rhea" id="RHEA-COMP:10378"/>
        <dbReference type="Rhea" id="RHEA-COMP:10379"/>
        <dbReference type="ChEBI" id="CHEBI:15378"/>
        <dbReference type="ChEBI" id="CHEBI:57856"/>
        <dbReference type="ChEBI" id="CHEBI:59789"/>
        <dbReference type="ChEBI" id="CHEBI:73543"/>
        <dbReference type="ChEBI" id="CHEBI:73550"/>
        <dbReference type="EC" id="2.1.1.282"/>
    </reaction>
</comment>
<dbReference type="GO" id="GO:0032259">
    <property type="term" value="P:methylation"/>
    <property type="evidence" value="ECO:0007669"/>
    <property type="project" value="UniProtKB-KW"/>
</dbReference>
<accession>A0AAV9PMH7</accession>
<dbReference type="GO" id="GO:0008168">
    <property type="term" value="F:methyltransferase activity"/>
    <property type="evidence" value="ECO:0007669"/>
    <property type="project" value="UniProtKB-KW"/>
</dbReference>
<keyword evidence="4" id="KW-0808">Transferase</keyword>
<comment type="caution">
    <text evidence="11">The sequence shown here is derived from an EMBL/GenBank/DDBJ whole genome shotgun (WGS) entry which is preliminary data.</text>
</comment>
<dbReference type="EC" id="2.1.1.282" evidence="2"/>
<dbReference type="SUPFAM" id="SSF111278">
    <property type="entry name" value="SSo0622-like"/>
    <property type="match status" value="1"/>
</dbReference>
<evidence type="ECO:0000256" key="2">
    <source>
        <dbReference type="ARBA" id="ARBA00012750"/>
    </source>
</evidence>
<keyword evidence="12" id="KW-1185">Reference proteome</keyword>
<feature type="compositionally biased region" description="Basic and acidic residues" evidence="9">
    <location>
        <begin position="286"/>
        <end position="318"/>
    </location>
</feature>
<dbReference type="Pfam" id="PF02676">
    <property type="entry name" value="TYW3"/>
    <property type="match status" value="1"/>
</dbReference>
<feature type="domain" description="tRNA wybutosine-synthesizing protein" evidence="10">
    <location>
        <begin position="27"/>
        <end position="271"/>
    </location>
</feature>
<evidence type="ECO:0000313" key="11">
    <source>
        <dbReference type="EMBL" id="KAK5175234.1"/>
    </source>
</evidence>
<evidence type="ECO:0000256" key="4">
    <source>
        <dbReference type="ARBA" id="ARBA00022679"/>
    </source>
</evidence>
<dbReference type="InterPro" id="IPR003827">
    <property type="entry name" value="tRNA_yW-synthesising"/>
</dbReference>
<dbReference type="AlphaFoldDB" id="A0AAV9PMH7"/>
<evidence type="ECO:0000256" key="3">
    <source>
        <dbReference type="ARBA" id="ARBA00022603"/>
    </source>
</evidence>
<evidence type="ECO:0000313" key="12">
    <source>
        <dbReference type="Proteomes" id="UP001337655"/>
    </source>
</evidence>
<dbReference type="PANTHER" id="PTHR48418:SF1">
    <property type="entry name" value="TRNA WYBUTOSINE-SYNTHESIZING PROTEIN 3"/>
    <property type="match status" value="1"/>
</dbReference>
<gene>
    <name evidence="11" type="ORF">LTR77_000371</name>
</gene>
<organism evidence="11 12">
    <name type="scientific">Saxophila tyrrhenica</name>
    <dbReference type="NCBI Taxonomy" id="1690608"/>
    <lineage>
        <taxon>Eukaryota</taxon>
        <taxon>Fungi</taxon>
        <taxon>Dikarya</taxon>
        <taxon>Ascomycota</taxon>
        <taxon>Pezizomycotina</taxon>
        <taxon>Dothideomycetes</taxon>
        <taxon>Dothideomycetidae</taxon>
        <taxon>Mycosphaerellales</taxon>
        <taxon>Extremaceae</taxon>
        <taxon>Saxophila</taxon>
    </lineage>
</organism>
<dbReference type="GO" id="GO:0008033">
    <property type="term" value="P:tRNA processing"/>
    <property type="evidence" value="ECO:0007669"/>
    <property type="project" value="UniProtKB-KW"/>
</dbReference>
<dbReference type="EMBL" id="JAVRRT010000001">
    <property type="protein sequence ID" value="KAK5175234.1"/>
    <property type="molecule type" value="Genomic_DNA"/>
</dbReference>
<sequence length="343" mass="37761">MRLTTILQYLDLMLMTAREMQARFQAKKKDILGRLAVPAGEYTDLSPKGSVDGPVRELVDDINRTAEYVTTSSCSGRVVVYLEGPPRSTASDLDEREGESGNEVNGVSTASTSAGGKGGGRWLFTSHVPIDLKGLGEQGQVQTLLGLEPTKMLSFPPEEGQCQRVHLKFEPMILHILTSSHAEAQTALTAAVTSGFRESGISGLTDTKGQPTLPMVAVRTSGLAFDTTVGFLSDGKVLLMVPETYLYNQLKWANYHFQMNEERKARFRHNFLAATSTTSKSTTTQGERKSKPLSEKQRRKEARKEASRKSFERVRQEPPDIQICDETDDEDGPEADLRNLMGG</sequence>
<dbReference type="PANTHER" id="PTHR48418">
    <property type="entry name" value="TRNA WYBUTOSINE-SYNTHESIZING PROTEIN 3"/>
    <property type="match status" value="1"/>
</dbReference>
<name>A0AAV9PMH7_9PEZI</name>
<reference evidence="11 12" key="1">
    <citation type="submission" date="2023-08" db="EMBL/GenBank/DDBJ databases">
        <title>Black Yeasts Isolated from many extreme environments.</title>
        <authorList>
            <person name="Coleine C."/>
            <person name="Stajich J.E."/>
            <person name="Selbmann L."/>
        </authorList>
    </citation>
    <scope>NUCLEOTIDE SEQUENCE [LARGE SCALE GENOMIC DNA]</scope>
    <source>
        <strain evidence="11 12">CCFEE 5935</strain>
    </source>
</reference>
<feature type="compositionally biased region" description="Low complexity" evidence="9">
    <location>
        <begin position="275"/>
        <end position="284"/>
    </location>
</feature>
<feature type="compositionally biased region" description="Acidic residues" evidence="9">
    <location>
        <begin position="323"/>
        <end position="334"/>
    </location>
</feature>
<evidence type="ECO:0000256" key="7">
    <source>
        <dbReference type="ARBA" id="ARBA00030554"/>
    </source>
</evidence>
<feature type="region of interest" description="Disordered" evidence="9">
    <location>
        <begin position="85"/>
        <end position="114"/>
    </location>
</feature>
<comment type="similarity">
    <text evidence="1">Belongs to the TYW3 family.</text>
</comment>
<dbReference type="InterPro" id="IPR036602">
    <property type="entry name" value="tRNA_yW-synthesising-like_sf"/>
</dbReference>
<evidence type="ECO:0000259" key="10">
    <source>
        <dbReference type="Pfam" id="PF02676"/>
    </source>
</evidence>
<evidence type="ECO:0000256" key="6">
    <source>
        <dbReference type="ARBA" id="ARBA00022694"/>
    </source>
</evidence>
<evidence type="ECO:0000256" key="5">
    <source>
        <dbReference type="ARBA" id="ARBA00022691"/>
    </source>
</evidence>
<evidence type="ECO:0000256" key="8">
    <source>
        <dbReference type="ARBA" id="ARBA00049202"/>
    </source>
</evidence>
<dbReference type="Gene3D" id="3.30.1960.10">
    <property type="entry name" value="tRNA wybutosine-synthesizing-like"/>
    <property type="match status" value="1"/>
</dbReference>